<evidence type="ECO:0000256" key="5">
    <source>
        <dbReference type="ARBA" id="ARBA00022602"/>
    </source>
</evidence>
<dbReference type="Pfam" id="PF01239">
    <property type="entry name" value="PPTA"/>
    <property type="match status" value="5"/>
</dbReference>
<organism evidence="15 16">
    <name type="scientific">Portunus trituberculatus</name>
    <name type="common">Swimming crab</name>
    <name type="synonym">Neptunus trituberculatus</name>
    <dbReference type="NCBI Taxonomy" id="210409"/>
    <lineage>
        <taxon>Eukaryota</taxon>
        <taxon>Metazoa</taxon>
        <taxon>Ecdysozoa</taxon>
        <taxon>Arthropoda</taxon>
        <taxon>Crustacea</taxon>
        <taxon>Multicrustacea</taxon>
        <taxon>Malacostraca</taxon>
        <taxon>Eumalacostraca</taxon>
        <taxon>Eucarida</taxon>
        <taxon>Decapoda</taxon>
        <taxon>Pleocyemata</taxon>
        <taxon>Brachyura</taxon>
        <taxon>Eubrachyura</taxon>
        <taxon>Portunoidea</taxon>
        <taxon>Portunidae</taxon>
        <taxon>Portuninae</taxon>
        <taxon>Portunus</taxon>
    </lineage>
</organism>
<evidence type="ECO:0000256" key="4">
    <source>
        <dbReference type="ARBA" id="ARBA00012702"/>
    </source>
</evidence>
<dbReference type="GO" id="GO:0005953">
    <property type="term" value="C:CAAX-protein geranylgeranyltransferase complex"/>
    <property type="evidence" value="ECO:0007669"/>
    <property type="project" value="TreeGrafter"/>
</dbReference>
<evidence type="ECO:0000256" key="10">
    <source>
        <dbReference type="ARBA" id="ARBA00041392"/>
    </source>
</evidence>
<evidence type="ECO:0000256" key="9">
    <source>
        <dbReference type="ARBA" id="ARBA00040965"/>
    </source>
</evidence>
<evidence type="ECO:0000256" key="7">
    <source>
        <dbReference type="ARBA" id="ARBA00022737"/>
    </source>
</evidence>
<keyword evidence="7" id="KW-0677">Repeat</keyword>
<keyword evidence="16" id="KW-1185">Reference proteome</keyword>
<dbReference type="GO" id="GO:0004662">
    <property type="term" value="F:CAAX-protein geranylgeranyltransferase activity"/>
    <property type="evidence" value="ECO:0007669"/>
    <property type="project" value="UniProtKB-EC"/>
</dbReference>
<dbReference type="GO" id="GO:0004660">
    <property type="term" value="F:protein farnesyltransferase activity"/>
    <property type="evidence" value="ECO:0007669"/>
    <property type="project" value="UniProtKB-EC"/>
</dbReference>
<feature type="compositionally biased region" description="Polar residues" evidence="14">
    <location>
        <begin position="39"/>
        <end position="48"/>
    </location>
</feature>
<keyword evidence="8" id="KW-0460">Magnesium</keyword>
<dbReference type="EC" id="2.5.1.58" evidence="4"/>
<evidence type="ECO:0000256" key="12">
    <source>
        <dbReference type="ARBA" id="ARBA00043086"/>
    </source>
</evidence>
<evidence type="ECO:0000256" key="2">
    <source>
        <dbReference type="ARBA" id="ARBA00006734"/>
    </source>
</evidence>
<comment type="caution">
    <text evidence="15">The sequence shown here is derived from an EMBL/GenBank/DDBJ whole genome shotgun (WGS) entry which is preliminary data.</text>
</comment>
<dbReference type="SUPFAM" id="SSF48439">
    <property type="entry name" value="Protein prenylyltransferase"/>
    <property type="match status" value="1"/>
</dbReference>
<keyword evidence="6 15" id="KW-0808">Transferase</keyword>
<reference evidence="15 16" key="1">
    <citation type="submission" date="2019-05" db="EMBL/GenBank/DDBJ databases">
        <title>Another draft genome of Portunus trituberculatus and its Hox gene families provides insights of decapod evolution.</title>
        <authorList>
            <person name="Jeong J.-H."/>
            <person name="Song I."/>
            <person name="Kim S."/>
            <person name="Choi T."/>
            <person name="Kim D."/>
            <person name="Ryu S."/>
            <person name="Kim W."/>
        </authorList>
    </citation>
    <scope>NUCLEOTIDE SEQUENCE [LARGE SCALE GENOMIC DNA]</scope>
    <source>
        <tissue evidence="15">Muscle</tissue>
    </source>
</reference>
<accession>A0A5B7D730</accession>
<dbReference type="EC" id="2.5.1.59" evidence="3"/>
<sequence length="391" mass="45030">MNTVREVEIPTGSMKARGPEVAPVTSGRADVSFEVSLSMGSTANNITEENTRRTPGEEQDDSLDDGSDGETWVFYRERKEWADITPVPQDDGPHAVVKIAYTEAFSDVYDYLRAVVAKGELSERALYLTEDAINMNAANYTVWQYRRKILRHLGSELEQELNFCREMIEMNPKNYQVWHHRRVIVEWLGDGSKELKLTEIIFSQDAKNYHAWEHRQWALKTFKLYDGELDYVDRLLEEDVRNNSAWNQRHFTISQTTGFTKEVIQREVEYTKAAITKVVDNESPWSYLRGVVQHCEGGLASVGDLWEWCQKMYDEGQCSPHLLTFMLDLMEDRMERQPDLRPSLLKRCLEEADAVGYVISLPPSRGQQTVALEMAMNSDNFTGVLTYIINS</sequence>
<dbReference type="InterPro" id="IPR002088">
    <property type="entry name" value="Prenyl_trans_a"/>
</dbReference>
<gene>
    <name evidence="15" type="primary">Fnta</name>
    <name evidence="15" type="ORF">E2C01_009851</name>
</gene>
<feature type="region of interest" description="Disordered" evidence="14">
    <location>
        <begin position="39"/>
        <end position="69"/>
    </location>
</feature>
<dbReference type="OrthoDB" id="272289at2759"/>
<keyword evidence="5" id="KW-0637">Prenyltransferase</keyword>
<evidence type="ECO:0000256" key="11">
    <source>
        <dbReference type="ARBA" id="ARBA00042436"/>
    </source>
</evidence>
<comment type="similarity">
    <text evidence="2">Belongs to the protein prenyltransferase subunit alpha family.</text>
</comment>
<dbReference type="PANTHER" id="PTHR11129">
    <property type="entry name" value="PROTEIN FARNESYLTRANSFERASE ALPHA SUBUNIT/RAB GERANYLGERANYL TRANSFERASE ALPHA SUBUNIT"/>
    <property type="match status" value="1"/>
</dbReference>
<evidence type="ECO:0000256" key="8">
    <source>
        <dbReference type="ARBA" id="ARBA00022842"/>
    </source>
</evidence>
<dbReference type="Gene3D" id="1.25.40.120">
    <property type="entry name" value="Protein prenylyltransferase"/>
    <property type="match status" value="1"/>
</dbReference>
<evidence type="ECO:0000256" key="13">
    <source>
        <dbReference type="ARBA" id="ARBA00043219"/>
    </source>
</evidence>
<evidence type="ECO:0000256" key="3">
    <source>
        <dbReference type="ARBA" id="ARBA00012700"/>
    </source>
</evidence>
<dbReference type="PROSITE" id="PS51147">
    <property type="entry name" value="PFTA"/>
    <property type="match status" value="5"/>
</dbReference>
<evidence type="ECO:0000313" key="16">
    <source>
        <dbReference type="Proteomes" id="UP000324222"/>
    </source>
</evidence>
<dbReference type="AlphaFoldDB" id="A0A5B7D730"/>
<dbReference type="Proteomes" id="UP000324222">
    <property type="component" value="Unassembled WGS sequence"/>
</dbReference>
<comment type="cofactor">
    <cofactor evidence="1">
        <name>Mg(2+)</name>
        <dbReference type="ChEBI" id="CHEBI:18420"/>
    </cofactor>
</comment>
<protein>
    <recommendedName>
        <fullName evidence="9">Protein farnesyltransferase/geranylgeranyltransferase type-1 subunit alpha</fullName>
        <ecNumber evidence="4">2.5.1.58</ecNumber>
        <ecNumber evidence="3">2.5.1.59</ecNumber>
    </recommendedName>
    <alternativeName>
        <fullName evidence="12">CAAX farnesyltransferase subunit alpha</fullName>
    </alternativeName>
    <alternativeName>
        <fullName evidence="11">FTase-alpha</fullName>
    </alternativeName>
    <alternativeName>
        <fullName evidence="10">Ras proteins prenyltransferase subunit alpha</fullName>
    </alternativeName>
    <alternativeName>
        <fullName evidence="13">Type I protein geranyl-geranyltransferase subunit alpha</fullName>
    </alternativeName>
</protein>
<dbReference type="PANTHER" id="PTHR11129:SF1">
    <property type="entry name" value="PROTEIN FARNESYLTRANSFERASE_GERANYLGERANYLTRANSFERASE TYPE-1 SUBUNIT ALPHA"/>
    <property type="match status" value="1"/>
</dbReference>
<proteinExistence type="inferred from homology"/>
<feature type="compositionally biased region" description="Acidic residues" evidence="14">
    <location>
        <begin position="57"/>
        <end position="68"/>
    </location>
</feature>
<evidence type="ECO:0000313" key="15">
    <source>
        <dbReference type="EMBL" id="MPC17007.1"/>
    </source>
</evidence>
<evidence type="ECO:0000256" key="14">
    <source>
        <dbReference type="SAM" id="MobiDB-lite"/>
    </source>
</evidence>
<evidence type="ECO:0000256" key="6">
    <source>
        <dbReference type="ARBA" id="ARBA00022679"/>
    </source>
</evidence>
<evidence type="ECO:0000256" key="1">
    <source>
        <dbReference type="ARBA" id="ARBA00001946"/>
    </source>
</evidence>
<name>A0A5B7D730_PORTR</name>
<feature type="region of interest" description="Disordered" evidence="14">
    <location>
        <begin position="1"/>
        <end position="27"/>
    </location>
</feature>
<dbReference type="EMBL" id="VSRR010000554">
    <property type="protein sequence ID" value="MPC17007.1"/>
    <property type="molecule type" value="Genomic_DNA"/>
</dbReference>
<dbReference type="GO" id="GO:0005965">
    <property type="term" value="C:protein farnesyltransferase complex"/>
    <property type="evidence" value="ECO:0007669"/>
    <property type="project" value="TreeGrafter"/>
</dbReference>